<organism evidence="1 2">
    <name type="scientific">Vaccinium darrowii</name>
    <dbReference type="NCBI Taxonomy" id="229202"/>
    <lineage>
        <taxon>Eukaryota</taxon>
        <taxon>Viridiplantae</taxon>
        <taxon>Streptophyta</taxon>
        <taxon>Embryophyta</taxon>
        <taxon>Tracheophyta</taxon>
        <taxon>Spermatophyta</taxon>
        <taxon>Magnoliopsida</taxon>
        <taxon>eudicotyledons</taxon>
        <taxon>Gunneridae</taxon>
        <taxon>Pentapetalae</taxon>
        <taxon>asterids</taxon>
        <taxon>Ericales</taxon>
        <taxon>Ericaceae</taxon>
        <taxon>Vaccinioideae</taxon>
        <taxon>Vaccinieae</taxon>
        <taxon>Vaccinium</taxon>
    </lineage>
</organism>
<dbReference type="Proteomes" id="UP000828048">
    <property type="component" value="Chromosome 7"/>
</dbReference>
<sequence>MVIKSYLKLRGKDDRWRFDKMGGGFFSVIRYHKPLVVHVCQLPSVAIARFQYRSTVISLYNMLKISFSGSVVLPTKSGNKVSVRYLPLLKNMDEVDKYAWGASQLVHLHKSLSDCKKKTTTSIAGHTYSLLLALHLTGATLEEHIANLPKSFPLLVGWAKLLEKSANNAWKAKDKAEFKNTLNRIYEGMEGDDEMDEEDGCKIVWQPYKRLGPLDQFLPPYCIGQQKMGMSRTVLICFERFAYHRPDISPKQFGLKESCLHRPLVELGRLKRWNGRIKDLGKDEMHNTYKQEWDARNDCLICPPDYSTTDAMLPFIHVHNMIHNALAPVRQRLNNLLGKFNALVVRFDDGMKKIRLLKPDASRIGHLETDVRRLFGKYNSLRDDFEARSNPEAGRMG</sequence>
<name>A0ACB7YB05_9ERIC</name>
<protein>
    <submittedName>
        <fullName evidence="1">Uncharacterized protein</fullName>
    </submittedName>
</protein>
<gene>
    <name evidence="1" type="ORF">Vadar_029955</name>
</gene>
<comment type="caution">
    <text evidence="1">The sequence shown here is derived from an EMBL/GenBank/DDBJ whole genome shotgun (WGS) entry which is preliminary data.</text>
</comment>
<accession>A0ACB7YB05</accession>
<keyword evidence="2" id="KW-1185">Reference proteome</keyword>
<evidence type="ECO:0000313" key="1">
    <source>
        <dbReference type="EMBL" id="KAH7850259.1"/>
    </source>
</evidence>
<proteinExistence type="predicted"/>
<dbReference type="EMBL" id="CM037157">
    <property type="protein sequence ID" value="KAH7850259.1"/>
    <property type="molecule type" value="Genomic_DNA"/>
</dbReference>
<evidence type="ECO:0000313" key="2">
    <source>
        <dbReference type="Proteomes" id="UP000828048"/>
    </source>
</evidence>
<reference evidence="1 2" key="1">
    <citation type="journal article" date="2021" name="Hortic Res">
        <title>High-quality reference genome and annotation aids understanding of berry development for evergreen blueberry (Vaccinium darrowii).</title>
        <authorList>
            <person name="Yu J."/>
            <person name="Hulse-Kemp A.M."/>
            <person name="Babiker E."/>
            <person name="Staton M."/>
        </authorList>
    </citation>
    <scope>NUCLEOTIDE SEQUENCE [LARGE SCALE GENOMIC DNA]</scope>
    <source>
        <strain evidence="2">cv. NJ 8807/NJ 8810</strain>
        <tissue evidence="1">Young leaf</tissue>
    </source>
</reference>